<dbReference type="InterPro" id="IPR039015">
    <property type="entry name" value="ENDOD1"/>
</dbReference>
<evidence type="ECO:0000259" key="3">
    <source>
        <dbReference type="SMART" id="SM00892"/>
    </source>
</evidence>
<proteinExistence type="predicted"/>
<dbReference type="InterPro" id="IPR001604">
    <property type="entry name" value="Endo_G_ENPP1-like_dom"/>
</dbReference>
<dbReference type="InterPro" id="IPR020821">
    <property type="entry name" value="ENPP1-3/EXOG-like_nuc-like"/>
</dbReference>
<dbReference type="Gene3D" id="3.40.570.10">
    <property type="entry name" value="Extracellular Endonuclease, subunit A"/>
    <property type="match status" value="1"/>
</dbReference>
<sequence>MLLGLLLICVGWHTTPGGAEVVTSFEATCPRVFFRNTPPRIGLTPARLVRICQRYENQYRYATMYDKPNRIPLYSAYIYTPGNAKRPQNWMVEPQLVRSSLQPEMTSEKDLLKKRVTLAELRESQAVLQDYKNLIDYNRGHLNPNSHQPDLDAKKSTFTLTNTVPQYTKLNCGSWENYEDKTMKVKTQGCKETFAVVGAVPGNNYIAGGRVNKPSHLWSAACCYINNNRIRSWAMIATNDKDAVEELTLGQLEGKLAGLYQQNSISLFHSDCPRQ</sequence>
<dbReference type="Pfam" id="PF01223">
    <property type="entry name" value="Endonuclease_NS"/>
    <property type="match status" value="1"/>
</dbReference>
<dbReference type="SUPFAM" id="SSF54060">
    <property type="entry name" value="His-Me finger endonucleases"/>
    <property type="match status" value="1"/>
</dbReference>
<evidence type="ECO:0000259" key="2">
    <source>
        <dbReference type="SMART" id="SM00477"/>
    </source>
</evidence>
<evidence type="ECO:0000313" key="4">
    <source>
        <dbReference type="Proteomes" id="UP000694871"/>
    </source>
</evidence>
<feature type="signal peptide" evidence="1">
    <location>
        <begin position="1"/>
        <end position="19"/>
    </location>
</feature>
<evidence type="ECO:0000256" key="1">
    <source>
        <dbReference type="SAM" id="SignalP"/>
    </source>
</evidence>
<dbReference type="GeneID" id="107121724"/>
<accession>A0ABM1L2K4</accession>
<gene>
    <name evidence="5" type="primary">LOC107121724</name>
</gene>
<protein>
    <submittedName>
        <fullName evidence="5">Endonuclease domain-containing 1 protein-like</fullName>
    </submittedName>
</protein>
<dbReference type="PANTHER" id="PTHR21472">
    <property type="entry name" value="ENDONUCLEASE DOMAIN-CONTAINING 1 PROTEIN ENDOD1"/>
    <property type="match status" value="1"/>
</dbReference>
<keyword evidence="1" id="KW-0732">Signal</keyword>
<dbReference type="RefSeq" id="XP_015280191.1">
    <property type="nucleotide sequence ID" value="XM_015424705.1"/>
</dbReference>
<feature type="chain" id="PRO_5047478215" evidence="1">
    <location>
        <begin position="20"/>
        <end position="275"/>
    </location>
</feature>
<organism evidence="4 5">
    <name type="scientific">Gekko japonicus</name>
    <name type="common">Schlegel's Japanese gecko</name>
    <dbReference type="NCBI Taxonomy" id="146911"/>
    <lineage>
        <taxon>Eukaryota</taxon>
        <taxon>Metazoa</taxon>
        <taxon>Chordata</taxon>
        <taxon>Craniata</taxon>
        <taxon>Vertebrata</taxon>
        <taxon>Euteleostomi</taxon>
        <taxon>Lepidosauria</taxon>
        <taxon>Squamata</taxon>
        <taxon>Bifurcata</taxon>
        <taxon>Gekkota</taxon>
        <taxon>Gekkonidae</taxon>
        <taxon>Gekkoninae</taxon>
        <taxon>Gekko</taxon>
    </lineage>
</organism>
<dbReference type="SMART" id="SM00477">
    <property type="entry name" value="NUC"/>
    <property type="match status" value="1"/>
</dbReference>
<dbReference type="PANTHER" id="PTHR21472:SF26">
    <property type="entry name" value="ENDONUCLEASE DOMAIN CONTAINING 1"/>
    <property type="match status" value="1"/>
</dbReference>
<dbReference type="SMART" id="SM00892">
    <property type="entry name" value="Endonuclease_NS"/>
    <property type="match status" value="1"/>
</dbReference>
<feature type="domain" description="ENPP1-3/EXOG-like endonuclease/phosphodiesterase" evidence="2">
    <location>
        <begin position="58"/>
        <end position="266"/>
    </location>
</feature>
<evidence type="ECO:0000313" key="5">
    <source>
        <dbReference type="RefSeq" id="XP_015280191.1"/>
    </source>
</evidence>
<feature type="domain" description="DNA/RNA non-specific endonuclease/pyrophosphatase/phosphodiesterase" evidence="3">
    <location>
        <begin position="57"/>
        <end position="262"/>
    </location>
</feature>
<reference evidence="5" key="1">
    <citation type="submission" date="2025-08" db="UniProtKB">
        <authorList>
            <consortium name="RefSeq"/>
        </authorList>
    </citation>
    <scope>IDENTIFICATION</scope>
</reference>
<dbReference type="Proteomes" id="UP000694871">
    <property type="component" value="Unplaced"/>
</dbReference>
<keyword evidence="4" id="KW-1185">Reference proteome</keyword>
<dbReference type="InterPro" id="IPR044929">
    <property type="entry name" value="DNA/RNA_non-sp_Endonuclease_sf"/>
</dbReference>
<dbReference type="InterPro" id="IPR044925">
    <property type="entry name" value="His-Me_finger_sf"/>
</dbReference>
<name>A0ABM1L2K4_GEKJA</name>